<evidence type="ECO:0000256" key="1">
    <source>
        <dbReference type="ARBA" id="ARBA00022723"/>
    </source>
</evidence>
<protein>
    <submittedName>
        <fullName evidence="5">SLBB domain-containing protein</fullName>
    </submittedName>
</protein>
<dbReference type="AlphaFoldDB" id="A0AA47I6C1"/>
<keyword evidence="2" id="KW-0408">Iron</keyword>
<dbReference type="SMART" id="SM00928">
    <property type="entry name" value="NADH_4Fe-4S"/>
    <property type="match status" value="1"/>
</dbReference>
<dbReference type="PANTHER" id="PTHR43578:SF3">
    <property type="entry name" value="NADH-QUINONE OXIDOREDUCTASE SUBUNIT F"/>
    <property type="match status" value="1"/>
</dbReference>
<dbReference type="GO" id="GO:0051539">
    <property type="term" value="F:4 iron, 4 sulfur cluster binding"/>
    <property type="evidence" value="ECO:0007669"/>
    <property type="project" value="InterPro"/>
</dbReference>
<dbReference type="GO" id="GO:0046872">
    <property type="term" value="F:metal ion binding"/>
    <property type="evidence" value="ECO:0007669"/>
    <property type="project" value="UniProtKB-KW"/>
</dbReference>
<dbReference type="Proteomes" id="UP001164733">
    <property type="component" value="Chromosome"/>
</dbReference>
<gene>
    <name evidence="5" type="ORF">LL038_16875</name>
</gene>
<evidence type="ECO:0000256" key="2">
    <source>
        <dbReference type="ARBA" id="ARBA00023004"/>
    </source>
</evidence>
<organism evidence="5 6">
    <name type="scientific">Clostridium estertheticum</name>
    <dbReference type="NCBI Taxonomy" id="238834"/>
    <lineage>
        <taxon>Bacteria</taxon>
        <taxon>Bacillati</taxon>
        <taxon>Bacillota</taxon>
        <taxon>Clostridia</taxon>
        <taxon>Eubacteriales</taxon>
        <taxon>Clostridiaceae</taxon>
        <taxon>Clostridium</taxon>
    </lineage>
</organism>
<name>A0AA47I6C1_9CLOT</name>
<dbReference type="InterPro" id="IPR019575">
    <property type="entry name" value="Nuop51_4Fe4S-bd"/>
</dbReference>
<keyword evidence="1" id="KW-0479">Metal-binding</keyword>
<evidence type="ECO:0000313" key="5">
    <source>
        <dbReference type="EMBL" id="WAG59304.1"/>
    </source>
</evidence>
<accession>A0AA47I6C1</accession>
<dbReference type="EMBL" id="CP086239">
    <property type="protein sequence ID" value="WAG59304.1"/>
    <property type="molecule type" value="Genomic_DNA"/>
</dbReference>
<evidence type="ECO:0000259" key="4">
    <source>
        <dbReference type="SMART" id="SM00928"/>
    </source>
</evidence>
<evidence type="ECO:0000313" key="6">
    <source>
        <dbReference type="Proteomes" id="UP001164733"/>
    </source>
</evidence>
<reference evidence="5" key="1">
    <citation type="submission" date="2021-11" db="EMBL/GenBank/DDBJ databases">
        <title>Clostridia strains as spoilage organisms.</title>
        <authorList>
            <person name="Wambui J."/>
            <person name="Stevens M.J.A."/>
            <person name="Stephan R."/>
        </authorList>
    </citation>
    <scope>NUCLEOTIDE SEQUENCE</scope>
    <source>
        <strain evidence="5">CF009</strain>
    </source>
</reference>
<dbReference type="RefSeq" id="WP_216124942.1">
    <property type="nucleotide sequence ID" value="NZ_CP086239.1"/>
</dbReference>
<sequence length="184" mass="19750">MNTKYKVTLSGDVVNKECFEVPTNTLLRDIIFGLGGGVVNGRKLKAVQVGGSSCSFLTPDQLNTPVDLESMRAIGGALGSAAVLVIDDRHNMVDILVGITHFFKHKSCGKCVACREGTLRVAQLTEKIADAKGTEKDMQQIRDLSEYMGKTCFCPLGQGATTAIISAMNLFPDDFSVSLSTQEV</sequence>
<feature type="domain" description="NADH-ubiquinone oxidoreductase 51kDa subunit iron-sulphur binding" evidence="4">
    <location>
        <begin position="93"/>
        <end position="138"/>
    </location>
</feature>
<evidence type="ECO:0000256" key="3">
    <source>
        <dbReference type="ARBA" id="ARBA00023014"/>
    </source>
</evidence>
<dbReference type="PANTHER" id="PTHR43578">
    <property type="entry name" value="NADH-QUINONE OXIDOREDUCTASE SUBUNIT F"/>
    <property type="match status" value="1"/>
</dbReference>
<proteinExistence type="predicted"/>
<keyword evidence="3" id="KW-0411">Iron-sulfur</keyword>
<dbReference type="Pfam" id="PF10589">
    <property type="entry name" value="NADH_4Fe-4S"/>
    <property type="match status" value="1"/>
</dbReference>